<dbReference type="InterPro" id="IPR014729">
    <property type="entry name" value="Rossmann-like_a/b/a_fold"/>
</dbReference>
<reference evidence="3" key="1">
    <citation type="journal article" date="2019" name="Int. J. Syst. Evol. Microbiol.">
        <title>The Global Catalogue of Microorganisms (GCM) 10K type strain sequencing project: providing services to taxonomists for standard genome sequencing and annotation.</title>
        <authorList>
            <consortium name="The Broad Institute Genomics Platform"/>
            <consortium name="The Broad Institute Genome Sequencing Center for Infectious Disease"/>
            <person name="Wu L."/>
            <person name="Ma J."/>
        </authorList>
    </citation>
    <scope>NUCLEOTIDE SEQUENCE [LARGE SCALE GENOMIC DNA]</scope>
    <source>
        <strain evidence="3">CCUG 66188</strain>
    </source>
</reference>
<dbReference type="InterPro" id="IPR002500">
    <property type="entry name" value="PAPS_reduct_dom"/>
</dbReference>
<sequence>MKWKTVQSGKKATRRKFPQQSPDLSVRWCSGYLKIDVCSCAIRNQERFKGIRTLVLSGERGEESPQRAKYPVFEPDRADLRNGKAFQRHVDRLRPVRDWKEAEVWAIIEKYRVRVHPCYYMGWGRCSCKFCIFANRNQFASAARISPLIAVEIIDYEIEFGCTINRQYDLPALIQTGTAYKSITEELIDLATSYNYDQLVIIPESEPWLLPAGAFSENCGVP</sequence>
<protein>
    <submittedName>
        <fullName evidence="2">Phosphoadenosine phosphosulfate reductase family protein</fullName>
    </submittedName>
</protein>
<accession>A0ABV9KRW2</accession>
<evidence type="ECO:0000313" key="3">
    <source>
        <dbReference type="Proteomes" id="UP001596023"/>
    </source>
</evidence>
<dbReference type="PANTHER" id="PTHR43196:SF2">
    <property type="entry name" value="PHOSPHOADENOSINE PHOSPHOSULFATE REDUCTASE"/>
    <property type="match status" value="1"/>
</dbReference>
<feature type="domain" description="Phosphoadenosine phosphosulphate reductase" evidence="1">
    <location>
        <begin position="5"/>
        <end position="130"/>
    </location>
</feature>
<keyword evidence="3" id="KW-1185">Reference proteome</keyword>
<name>A0ABV9KRW2_9BACT</name>
<proteinExistence type="predicted"/>
<dbReference type="Pfam" id="PF01507">
    <property type="entry name" value="PAPS_reduct"/>
    <property type="match status" value="1"/>
</dbReference>
<comment type="caution">
    <text evidence="2">The sequence shown here is derived from an EMBL/GenBank/DDBJ whole genome shotgun (WGS) entry which is preliminary data.</text>
</comment>
<dbReference type="Proteomes" id="UP001596023">
    <property type="component" value="Unassembled WGS sequence"/>
</dbReference>
<evidence type="ECO:0000313" key="2">
    <source>
        <dbReference type="EMBL" id="MFC4672754.1"/>
    </source>
</evidence>
<dbReference type="EMBL" id="JBHSGN010000024">
    <property type="protein sequence ID" value="MFC4672754.1"/>
    <property type="molecule type" value="Genomic_DNA"/>
</dbReference>
<dbReference type="RefSeq" id="WP_379993958.1">
    <property type="nucleotide sequence ID" value="NZ_JBHSGN010000024.1"/>
</dbReference>
<evidence type="ECO:0000259" key="1">
    <source>
        <dbReference type="Pfam" id="PF01507"/>
    </source>
</evidence>
<dbReference type="Gene3D" id="3.40.50.620">
    <property type="entry name" value="HUPs"/>
    <property type="match status" value="1"/>
</dbReference>
<gene>
    <name evidence="2" type="ORF">ACFO6W_03500</name>
</gene>
<dbReference type="InterPro" id="IPR050128">
    <property type="entry name" value="Sulfate_adenylyltrnsfr_sub2"/>
</dbReference>
<dbReference type="SUPFAM" id="SSF52402">
    <property type="entry name" value="Adenine nucleotide alpha hydrolases-like"/>
    <property type="match status" value="1"/>
</dbReference>
<organism evidence="2 3">
    <name type="scientific">Dysgonomonas termitidis</name>
    <dbReference type="NCBI Taxonomy" id="1516126"/>
    <lineage>
        <taxon>Bacteria</taxon>
        <taxon>Pseudomonadati</taxon>
        <taxon>Bacteroidota</taxon>
        <taxon>Bacteroidia</taxon>
        <taxon>Bacteroidales</taxon>
        <taxon>Dysgonomonadaceae</taxon>
        <taxon>Dysgonomonas</taxon>
    </lineage>
</organism>
<dbReference type="PANTHER" id="PTHR43196">
    <property type="entry name" value="SULFATE ADENYLYLTRANSFERASE SUBUNIT 2"/>
    <property type="match status" value="1"/>
</dbReference>